<evidence type="ECO:0000256" key="2">
    <source>
        <dbReference type="ARBA" id="ARBA00022842"/>
    </source>
</evidence>
<evidence type="ECO:0000256" key="1">
    <source>
        <dbReference type="ARBA" id="ARBA00022801"/>
    </source>
</evidence>
<accession>A0A285CHH2</accession>
<dbReference type="InterPro" id="IPR050155">
    <property type="entry name" value="HAD-like_hydrolase_sf"/>
</dbReference>
<dbReference type="GO" id="GO:0005829">
    <property type="term" value="C:cytosol"/>
    <property type="evidence" value="ECO:0007669"/>
    <property type="project" value="TreeGrafter"/>
</dbReference>
<dbReference type="SFLD" id="SFLDS00003">
    <property type="entry name" value="Haloacid_Dehalogenase"/>
    <property type="match status" value="1"/>
</dbReference>
<keyword evidence="2" id="KW-0460">Magnesium</keyword>
<dbReference type="NCBIfam" id="TIGR01549">
    <property type="entry name" value="HAD-SF-IA-v1"/>
    <property type="match status" value="1"/>
</dbReference>
<dbReference type="InterPro" id="IPR023214">
    <property type="entry name" value="HAD_sf"/>
</dbReference>
<dbReference type="InterPro" id="IPR006439">
    <property type="entry name" value="HAD-SF_hydro_IA"/>
</dbReference>
<name>A0A285CHH2_9BACI</name>
<gene>
    <name evidence="3" type="ORF">SAMN05877753_101355</name>
</gene>
<reference evidence="3 4" key="1">
    <citation type="submission" date="2017-08" db="EMBL/GenBank/DDBJ databases">
        <authorList>
            <person name="de Groot N.N."/>
        </authorList>
    </citation>
    <scope>NUCLEOTIDE SEQUENCE [LARGE SCALE GENOMIC DNA]</scope>
    <source>
        <strain evidence="3 4">JC228</strain>
    </source>
</reference>
<dbReference type="GO" id="GO:0008967">
    <property type="term" value="F:phosphoglycolate phosphatase activity"/>
    <property type="evidence" value="ECO:0007669"/>
    <property type="project" value="TreeGrafter"/>
</dbReference>
<dbReference type="SFLD" id="SFLDG01129">
    <property type="entry name" value="C1.5:_HAD__Beta-PGM__Phosphata"/>
    <property type="match status" value="1"/>
</dbReference>
<dbReference type="GO" id="GO:0006281">
    <property type="term" value="P:DNA repair"/>
    <property type="evidence" value="ECO:0007669"/>
    <property type="project" value="TreeGrafter"/>
</dbReference>
<dbReference type="Gene3D" id="1.10.150.240">
    <property type="entry name" value="Putative phosphatase, domain 2"/>
    <property type="match status" value="1"/>
</dbReference>
<sequence length="218" mass="24487">MGKRVILFDLDGTLHDSESVYVNAFETSFMDHQDRPLTPAERAYLVGKPLERVLDQWLPDKKASFLTTFFKNYESLSHLCKPYEGVIPLIQSLHDQDYKLGIVSSKIGKYVKAEMESTGLLPFFQEFVCVDDVKNPKPDAEPIHAIMDLMGGVDQNKCLFIGDQWSDMKAAKNAGITGVGATWGEGEAAKLLEHGAKYILTEPHKLFHLLQVKFTHVS</sequence>
<evidence type="ECO:0000313" key="3">
    <source>
        <dbReference type="EMBL" id="SNX67041.1"/>
    </source>
</evidence>
<dbReference type="InterPro" id="IPR023198">
    <property type="entry name" value="PGP-like_dom2"/>
</dbReference>
<dbReference type="SUPFAM" id="SSF56784">
    <property type="entry name" value="HAD-like"/>
    <property type="match status" value="1"/>
</dbReference>
<proteinExistence type="predicted"/>
<organism evidence="3 4">
    <name type="scientific">Bacillus oleivorans</name>
    <dbReference type="NCBI Taxonomy" id="1448271"/>
    <lineage>
        <taxon>Bacteria</taxon>
        <taxon>Bacillati</taxon>
        <taxon>Bacillota</taxon>
        <taxon>Bacilli</taxon>
        <taxon>Bacillales</taxon>
        <taxon>Bacillaceae</taxon>
        <taxon>Bacillus</taxon>
    </lineage>
</organism>
<evidence type="ECO:0000313" key="4">
    <source>
        <dbReference type="Proteomes" id="UP000219546"/>
    </source>
</evidence>
<dbReference type="InterPro" id="IPR041492">
    <property type="entry name" value="HAD_2"/>
</dbReference>
<dbReference type="AlphaFoldDB" id="A0A285CHH2"/>
<dbReference type="EMBL" id="OAOP01000001">
    <property type="protein sequence ID" value="SNX67041.1"/>
    <property type="molecule type" value="Genomic_DNA"/>
</dbReference>
<dbReference type="OrthoDB" id="9792518at2"/>
<dbReference type="PANTHER" id="PTHR43434:SF1">
    <property type="entry name" value="PHOSPHOGLYCOLATE PHOSPHATASE"/>
    <property type="match status" value="1"/>
</dbReference>
<dbReference type="Proteomes" id="UP000219546">
    <property type="component" value="Unassembled WGS sequence"/>
</dbReference>
<keyword evidence="1" id="KW-0378">Hydrolase</keyword>
<dbReference type="RefSeq" id="WP_097156872.1">
    <property type="nucleotide sequence ID" value="NZ_JBEPMQ010000003.1"/>
</dbReference>
<dbReference type="InterPro" id="IPR036412">
    <property type="entry name" value="HAD-like_sf"/>
</dbReference>
<protein>
    <submittedName>
        <fullName evidence="3">Phosphoglycolate phosphatase/pyrophosphatase PpaX</fullName>
    </submittedName>
</protein>
<dbReference type="Gene3D" id="3.40.50.1000">
    <property type="entry name" value="HAD superfamily/HAD-like"/>
    <property type="match status" value="1"/>
</dbReference>
<dbReference type="PANTHER" id="PTHR43434">
    <property type="entry name" value="PHOSPHOGLYCOLATE PHOSPHATASE"/>
    <property type="match status" value="1"/>
</dbReference>
<dbReference type="Pfam" id="PF13419">
    <property type="entry name" value="HAD_2"/>
    <property type="match status" value="1"/>
</dbReference>
<dbReference type="SFLD" id="SFLDG01135">
    <property type="entry name" value="C1.5.6:_HAD__Beta-PGM__Phospha"/>
    <property type="match status" value="1"/>
</dbReference>
<keyword evidence="4" id="KW-1185">Reference proteome</keyword>